<name>A0A8C2ZJL1_CYCLU</name>
<feature type="domain" description="Bulb-type lectin" evidence="1">
    <location>
        <begin position="3"/>
        <end position="112"/>
    </location>
</feature>
<accession>A0A8C2ZJL1</accession>
<evidence type="ECO:0000259" key="1">
    <source>
        <dbReference type="PROSITE" id="PS50927"/>
    </source>
</evidence>
<organism evidence="2 3">
    <name type="scientific">Cyclopterus lumpus</name>
    <name type="common">Lumpsucker</name>
    <dbReference type="NCBI Taxonomy" id="8103"/>
    <lineage>
        <taxon>Eukaryota</taxon>
        <taxon>Metazoa</taxon>
        <taxon>Chordata</taxon>
        <taxon>Craniata</taxon>
        <taxon>Vertebrata</taxon>
        <taxon>Euteleostomi</taxon>
        <taxon>Actinopterygii</taxon>
        <taxon>Neopterygii</taxon>
        <taxon>Teleostei</taxon>
        <taxon>Neoteleostei</taxon>
        <taxon>Acanthomorphata</taxon>
        <taxon>Eupercaria</taxon>
        <taxon>Perciformes</taxon>
        <taxon>Cottioidei</taxon>
        <taxon>Cottales</taxon>
        <taxon>Cyclopteridae</taxon>
        <taxon>Cyclopterus</taxon>
    </lineage>
</organism>
<dbReference type="GeneID" id="117749690"/>
<dbReference type="GeneTree" id="ENSGT00390000004989"/>
<reference evidence="2" key="2">
    <citation type="submission" date="2025-09" db="UniProtKB">
        <authorList>
            <consortium name="Ensembl"/>
        </authorList>
    </citation>
    <scope>IDENTIFICATION</scope>
</reference>
<gene>
    <name evidence="2" type="primary">LOC117749690</name>
</gene>
<proteinExistence type="predicted"/>
<dbReference type="Ensembl" id="ENSCLMT00005029496.1">
    <property type="protein sequence ID" value="ENSCLMP00005028241.1"/>
    <property type="gene ID" value="ENSCLMG00005013810.1"/>
</dbReference>
<sequence>MSKNYLSKNDELRKGDYLMSNNGNFKAIFQEDGNFVLYGWSPLWASDTCGSDAVRVCMQADCNLVMYNGQSEARWHSNSAKGACNMCRLTLTNDGKLLVDKESEKIWNSDESEGRK</sequence>
<dbReference type="InterPro" id="IPR001480">
    <property type="entry name" value="Bulb-type_lectin_dom"/>
</dbReference>
<dbReference type="RefSeq" id="XP_034416281.1">
    <property type="nucleotide sequence ID" value="XM_034560390.1"/>
</dbReference>
<keyword evidence="3" id="KW-1185">Reference proteome</keyword>
<protein>
    <recommendedName>
        <fullName evidence="1">Bulb-type lectin domain-containing protein</fullName>
    </recommendedName>
</protein>
<dbReference type="InterPro" id="IPR036426">
    <property type="entry name" value="Bulb-type_lectin_dom_sf"/>
</dbReference>
<dbReference type="Proteomes" id="UP000694565">
    <property type="component" value="Unplaced"/>
</dbReference>
<dbReference type="KEGG" id="clum:117749690"/>
<dbReference type="PROSITE" id="PS50927">
    <property type="entry name" value="BULB_LECTIN"/>
    <property type="match status" value="1"/>
</dbReference>
<dbReference type="SUPFAM" id="SSF51110">
    <property type="entry name" value="alpha-D-mannose-specific plant lectins"/>
    <property type="match status" value="1"/>
</dbReference>
<dbReference type="Gene3D" id="2.90.10.10">
    <property type="entry name" value="Bulb-type lectin domain"/>
    <property type="match status" value="2"/>
</dbReference>
<evidence type="ECO:0000313" key="2">
    <source>
        <dbReference type="Ensembl" id="ENSCLMP00005028241.1"/>
    </source>
</evidence>
<dbReference type="SMART" id="SM00108">
    <property type="entry name" value="B_lectin"/>
    <property type="match status" value="1"/>
</dbReference>
<dbReference type="OrthoDB" id="1884773at2759"/>
<evidence type="ECO:0000313" key="3">
    <source>
        <dbReference type="Proteomes" id="UP000694565"/>
    </source>
</evidence>
<dbReference type="AlphaFoldDB" id="A0A8C2ZJL1"/>
<reference evidence="2" key="1">
    <citation type="submission" date="2025-08" db="UniProtKB">
        <authorList>
            <consortium name="Ensembl"/>
        </authorList>
    </citation>
    <scope>IDENTIFICATION</scope>
</reference>